<dbReference type="Proteomes" id="UP000011602">
    <property type="component" value="Unassembled WGS sequence"/>
</dbReference>
<organism evidence="1 2">
    <name type="scientific">Natronolimnohabitans innermongolicus JCM 12255</name>
    <dbReference type="NCBI Taxonomy" id="1227499"/>
    <lineage>
        <taxon>Archaea</taxon>
        <taxon>Methanobacteriati</taxon>
        <taxon>Methanobacteriota</taxon>
        <taxon>Stenosarchaea group</taxon>
        <taxon>Halobacteria</taxon>
        <taxon>Halobacteriales</taxon>
        <taxon>Natrialbaceae</taxon>
        <taxon>Natronolimnohabitans</taxon>
    </lineage>
</organism>
<proteinExistence type="predicted"/>
<gene>
    <name evidence="1" type="ORF">C493_03185</name>
</gene>
<protein>
    <submittedName>
        <fullName evidence="1">Uncharacterized protein</fullName>
    </submittedName>
</protein>
<dbReference type="AlphaFoldDB" id="L9XH75"/>
<reference evidence="1 2" key="1">
    <citation type="journal article" date="2014" name="PLoS Genet.">
        <title>Phylogenetically driven sequencing of extremely halophilic archaea reveals strategies for static and dynamic osmo-response.</title>
        <authorList>
            <person name="Becker E.A."/>
            <person name="Seitzer P.M."/>
            <person name="Tritt A."/>
            <person name="Larsen D."/>
            <person name="Krusor M."/>
            <person name="Yao A.I."/>
            <person name="Wu D."/>
            <person name="Madern D."/>
            <person name="Eisen J.A."/>
            <person name="Darling A.E."/>
            <person name="Facciotti M.T."/>
        </authorList>
    </citation>
    <scope>NUCLEOTIDE SEQUENCE [LARGE SCALE GENOMIC DNA]</scope>
    <source>
        <strain evidence="1 2">JCM 12255</strain>
    </source>
</reference>
<sequence length="66" mass="6985">MTGRDGPADVQPLCILSAGLGSRFVVRTIPPLAACSTAAPRPSVIARGPTVAFEHRRFSYRSCTPT</sequence>
<comment type="caution">
    <text evidence="1">The sequence shown here is derived from an EMBL/GenBank/DDBJ whole genome shotgun (WGS) entry which is preliminary data.</text>
</comment>
<name>L9XH75_9EURY</name>
<dbReference type="EMBL" id="AOHZ01000015">
    <property type="protein sequence ID" value="ELY61089.1"/>
    <property type="molecule type" value="Genomic_DNA"/>
</dbReference>
<keyword evidence="2" id="KW-1185">Reference proteome</keyword>
<accession>L9XH75</accession>
<evidence type="ECO:0000313" key="2">
    <source>
        <dbReference type="Proteomes" id="UP000011602"/>
    </source>
</evidence>
<evidence type="ECO:0000313" key="1">
    <source>
        <dbReference type="EMBL" id="ELY61089.1"/>
    </source>
</evidence>